<dbReference type="InterPro" id="IPR057798">
    <property type="entry name" value="PH_YqeB"/>
</dbReference>
<keyword evidence="2" id="KW-0472">Membrane</keyword>
<dbReference type="Proteomes" id="UP000638560">
    <property type="component" value="Unassembled WGS sequence"/>
</dbReference>
<evidence type="ECO:0000313" key="5">
    <source>
        <dbReference type="Proteomes" id="UP000638560"/>
    </source>
</evidence>
<dbReference type="RefSeq" id="WP_196199436.1">
    <property type="nucleotide sequence ID" value="NZ_JADPUN010000040.1"/>
</dbReference>
<dbReference type="Pfam" id="PF23494">
    <property type="entry name" value="bPH_10"/>
    <property type="match status" value="1"/>
</dbReference>
<evidence type="ECO:0000256" key="1">
    <source>
        <dbReference type="SAM" id="MobiDB-lite"/>
    </source>
</evidence>
<protein>
    <recommendedName>
        <fullName evidence="3">YqeB PH domain-containing protein</fullName>
    </recommendedName>
</protein>
<dbReference type="EMBL" id="JADPUN010000040">
    <property type="protein sequence ID" value="MBF9127765.1"/>
    <property type="molecule type" value="Genomic_DNA"/>
</dbReference>
<evidence type="ECO:0000256" key="2">
    <source>
        <dbReference type="SAM" id="Phobius"/>
    </source>
</evidence>
<sequence>MAADGASTAGGSATPARPGITVAEPTMVVALVWITFPLLGAGLLWLLQWSAGWIASIRWIPMRGPFLLVDAVHEPWATGGALLLGVLGGLVVAGMAAAERLVVTVAADRVTLVRGDGPDRHIERDRIGEVFRDGKQLVVLGVDTEELARESSDLSADRLREAFEAYGYRWSAGRAPTPERNPGSSTPEAG</sequence>
<evidence type="ECO:0000313" key="4">
    <source>
        <dbReference type="EMBL" id="MBF9127765.1"/>
    </source>
</evidence>
<feature type="transmembrane region" description="Helical" evidence="2">
    <location>
        <begin position="76"/>
        <end position="98"/>
    </location>
</feature>
<keyword evidence="5" id="KW-1185">Reference proteome</keyword>
<organism evidence="4 5">
    <name type="scientific">Plantactinospora alkalitolerans</name>
    <dbReference type="NCBI Taxonomy" id="2789879"/>
    <lineage>
        <taxon>Bacteria</taxon>
        <taxon>Bacillati</taxon>
        <taxon>Actinomycetota</taxon>
        <taxon>Actinomycetes</taxon>
        <taxon>Micromonosporales</taxon>
        <taxon>Micromonosporaceae</taxon>
        <taxon>Plantactinospora</taxon>
    </lineage>
</organism>
<keyword evidence="2" id="KW-0812">Transmembrane</keyword>
<feature type="region of interest" description="Disordered" evidence="1">
    <location>
        <begin position="171"/>
        <end position="190"/>
    </location>
</feature>
<comment type="caution">
    <text evidence="4">The sequence shown here is derived from an EMBL/GenBank/DDBJ whole genome shotgun (WGS) entry which is preliminary data.</text>
</comment>
<feature type="transmembrane region" description="Helical" evidence="2">
    <location>
        <begin position="30"/>
        <end position="55"/>
    </location>
</feature>
<gene>
    <name evidence="4" type="ORF">I0C86_01945</name>
</gene>
<accession>A0ABS0GNK1</accession>
<evidence type="ECO:0000259" key="3">
    <source>
        <dbReference type="Pfam" id="PF23494"/>
    </source>
</evidence>
<name>A0ABS0GNK1_9ACTN</name>
<reference evidence="4 5" key="1">
    <citation type="submission" date="2020-11" db="EMBL/GenBank/DDBJ databases">
        <title>A novel isolate from a Black sea contaminated sediment with potential to produce alkanes: Plantactinospora alkalitolerans sp. nov.</title>
        <authorList>
            <person name="Carro L."/>
            <person name="Veyisoglu A."/>
            <person name="Guven K."/>
            <person name="Schumann P."/>
            <person name="Klenk H.-P."/>
            <person name="Sahin N."/>
        </authorList>
    </citation>
    <scope>NUCLEOTIDE SEQUENCE [LARGE SCALE GENOMIC DNA]</scope>
    <source>
        <strain evidence="4 5">S1510</strain>
    </source>
</reference>
<feature type="domain" description="YqeB PH" evidence="3">
    <location>
        <begin position="21"/>
        <end position="171"/>
    </location>
</feature>
<proteinExistence type="predicted"/>
<keyword evidence="2" id="KW-1133">Transmembrane helix</keyword>